<keyword evidence="2" id="KW-1185">Reference proteome</keyword>
<organism evidence="1 2">
    <name type="scientific">Peronosclerospora sorghi</name>
    <dbReference type="NCBI Taxonomy" id="230839"/>
    <lineage>
        <taxon>Eukaryota</taxon>
        <taxon>Sar</taxon>
        <taxon>Stramenopiles</taxon>
        <taxon>Oomycota</taxon>
        <taxon>Peronosporomycetes</taxon>
        <taxon>Peronosporales</taxon>
        <taxon>Peronosporaceae</taxon>
        <taxon>Peronosclerospora</taxon>
    </lineage>
</organism>
<reference evidence="1 2" key="1">
    <citation type="journal article" date="2022" name="bioRxiv">
        <title>The genome of the oomycete Peronosclerospora sorghi, a cosmopolitan pathogen of maize and sorghum, is inflated with dispersed pseudogenes.</title>
        <authorList>
            <person name="Fletcher K."/>
            <person name="Martin F."/>
            <person name="Isakeit T."/>
            <person name="Cavanaugh K."/>
            <person name="Magill C."/>
            <person name="Michelmore R."/>
        </authorList>
    </citation>
    <scope>NUCLEOTIDE SEQUENCE [LARGE SCALE GENOMIC DNA]</scope>
    <source>
        <strain evidence="1">P6</strain>
    </source>
</reference>
<proteinExistence type="predicted"/>
<sequence>MFLFPASEDNQSDDTLDMEDAHKGTRELMVQLIEHLIAGDVLETKGEGTEQVALHNTENPRGASEGALHEAMQIGPGFKFSKS</sequence>
<accession>A0ACC0WSK1</accession>
<name>A0ACC0WSK1_9STRA</name>
<gene>
    <name evidence="1" type="ORF">PsorP6_000328</name>
</gene>
<dbReference type="Proteomes" id="UP001163321">
    <property type="component" value="Chromosome 1"/>
</dbReference>
<evidence type="ECO:0000313" key="1">
    <source>
        <dbReference type="EMBL" id="KAI9921357.1"/>
    </source>
</evidence>
<dbReference type="EMBL" id="CM047580">
    <property type="protein sequence ID" value="KAI9921357.1"/>
    <property type="molecule type" value="Genomic_DNA"/>
</dbReference>
<comment type="caution">
    <text evidence="1">The sequence shown here is derived from an EMBL/GenBank/DDBJ whole genome shotgun (WGS) entry which is preliminary data.</text>
</comment>
<evidence type="ECO:0000313" key="2">
    <source>
        <dbReference type="Proteomes" id="UP001163321"/>
    </source>
</evidence>
<protein>
    <submittedName>
        <fullName evidence="1">Uncharacterized protein</fullName>
    </submittedName>
</protein>